<evidence type="ECO:0000256" key="3">
    <source>
        <dbReference type="ARBA" id="ARBA00023172"/>
    </source>
</evidence>
<proteinExistence type="predicted"/>
<feature type="domain" description="Core-binding (CB)" evidence="6">
    <location>
        <begin position="1"/>
        <end position="79"/>
    </location>
</feature>
<keyword evidence="3" id="KW-0233">DNA recombination</keyword>
<keyword evidence="1" id="KW-0229">DNA integration</keyword>
<dbReference type="KEGG" id="hhi:HAH_1696"/>
<organism evidence="7 8">
    <name type="scientific">Haloarcula hispanica (strain ATCC 33960 / DSM 4426 / JCM 8911 / NBRC 102182 / NCIMB 2187 / VKM B-1755)</name>
    <dbReference type="NCBI Taxonomy" id="634497"/>
    <lineage>
        <taxon>Archaea</taxon>
        <taxon>Methanobacteriati</taxon>
        <taxon>Methanobacteriota</taxon>
        <taxon>Stenosarchaea group</taxon>
        <taxon>Halobacteria</taxon>
        <taxon>Halobacteriales</taxon>
        <taxon>Haloarculaceae</taxon>
        <taxon>Haloarcula</taxon>
    </lineage>
</organism>
<dbReference type="PROSITE" id="PS51900">
    <property type="entry name" value="CB"/>
    <property type="match status" value="1"/>
</dbReference>
<dbReference type="Gene3D" id="1.10.150.130">
    <property type="match status" value="1"/>
</dbReference>
<dbReference type="AlphaFoldDB" id="G0HT83"/>
<dbReference type="InterPro" id="IPR004107">
    <property type="entry name" value="Integrase_SAM-like_N"/>
</dbReference>
<dbReference type="eggNOG" id="arCOG01241">
    <property type="taxonomic scope" value="Archaea"/>
</dbReference>
<feature type="domain" description="Tyr recombinase" evidence="5">
    <location>
        <begin position="108"/>
        <end position="299"/>
    </location>
</feature>
<dbReference type="Proteomes" id="UP000005629">
    <property type="component" value="Chromosome I"/>
</dbReference>
<dbReference type="GO" id="GO:0003677">
    <property type="term" value="F:DNA binding"/>
    <property type="evidence" value="ECO:0007669"/>
    <property type="project" value="UniProtKB-UniRule"/>
</dbReference>
<dbReference type="PROSITE" id="PS51898">
    <property type="entry name" value="TYR_RECOMBINASE"/>
    <property type="match status" value="1"/>
</dbReference>
<dbReference type="PANTHER" id="PTHR30349">
    <property type="entry name" value="PHAGE INTEGRASE-RELATED"/>
    <property type="match status" value="1"/>
</dbReference>
<dbReference type="SUPFAM" id="SSF56349">
    <property type="entry name" value="DNA breaking-rejoining enzymes"/>
    <property type="match status" value="1"/>
</dbReference>
<dbReference type="InterPro" id="IPR011010">
    <property type="entry name" value="DNA_brk_join_enz"/>
</dbReference>
<dbReference type="GO" id="GO:0015074">
    <property type="term" value="P:DNA integration"/>
    <property type="evidence" value="ECO:0007669"/>
    <property type="project" value="UniProtKB-KW"/>
</dbReference>
<dbReference type="PANTHER" id="PTHR30349:SF41">
    <property type="entry name" value="INTEGRASE_RECOMBINASE PROTEIN MJ0367-RELATED"/>
    <property type="match status" value="1"/>
</dbReference>
<evidence type="ECO:0000313" key="7">
    <source>
        <dbReference type="EMBL" id="AEM57299.1"/>
    </source>
</evidence>
<dbReference type="GO" id="GO:0006310">
    <property type="term" value="P:DNA recombination"/>
    <property type="evidence" value="ECO:0007669"/>
    <property type="project" value="UniProtKB-KW"/>
</dbReference>
<gene>
    <name evidence="7" type="ordered locus">HAH_1696</name>
</gene>
<dbReference type="Pfam" id="PF00589">
    <property type="entry name" value="Phage_integrase"/>
    <property type="match status" value="1"/>
</dbReference>
<dbReference type="InterPro" id="IPR044068">
    <property type="entry name" value="CB"/>
</dbReference>
<dbReference type="EMBL" id="CP002921">
    <property type="protein sequence ID" value="AEM57299.1"/>
    <property type="molecule type" value="Genomic_DNA"/>
</dbReference>
<dbReference type="InterPro" id="IPR010998">
    <property type="entry name" value="Integrase_recombinase_N"/>
</dbReference>
<dbReference type="HOGENOM" id="CLU_027562_9_1_2"/>
<evidence type="ECO:0000256" key="2">
    <source>
        <dbReference type="ARBA" id="ARBA00023125"/>
    </source>
</evidence>
<dbReference type="Pfam" id="PF13495">
    <property type="entry name" value="Phage_int_SAM_4"/>
    <property type="match status" value="1"/>
</dbReference>
<evidence type="ECO:0000313" key="8">
    <source>
        <dbReference type="Proteomes" id="UP000005629"/>
    </source>
</evidence>
<keyword evidence="2 4" id="KW-0238">DNA-binding</keyword>
<evidence type="ECO:0000256" key="1">
    <source>
        <dbReference type="ARBA" id="ARBA00022908"/>
    </source>
</evidence>
<accession>G0HT83</accession>
<sequence>MMNESDALSVFDGMRTESPASIENYKTVVRRFIKHHPDVYEVTTDEIAQYLEDMLNDGYADKTVDAARTGLIKFFGQLDRDDDPTDSDKLDIWSWYQYTGKTRKTEKKEIIYLEQDEINKLIENLPAPVLRNELIVRLMFETGLRATELCTLKVEDIDTDNRRIDVIGGKGNKDRTVYYDETLDTLLEIWLVDRQGVYVDNTPYLFPTNRSEHISQRRLADVINKGAEKAGIQETLYVDKSGKGRKRVTPHTIRHSFAMACLNNGMPIKFLQELMGHDRMETTEVYLNALDTDVEKSYRRWGPQY</sequence>
<dbReference type="InterPro" id="IPR050090">
    <property type="entry name" value="Tyrosine_recombinase_XerCD"/>
</dbReference>
<name>G0HT83_HALHT</name>
<evidence type="ECO:0000259" key="5">
    <source>
        <dbReference type="PROSITE" id="PS51898"/>
    </source>
</evidence>
<dbReference type="InterPro" id="IPR013762">
    <property type="entry name" value="Integrase-like_cat_sf"/>
</dbReference>
<reference evidence="7 8" key="1">
    <citation type="journal article" date="2011" name="J. Bacteriol.">
        <title>Complete genome sequence of Haloarcula hispanica, a model haloarchaeon for studying genetics, metabolism, and virus-host interaction.</title>
        <authorList>
            <person name="Liu H."/>
            <person name="Wu Z."/>
            <person name="Li M."/>
            <person name="Zhang F."/>
            <person name="Zheng H."/>
            <person name="Han J."/>
            <person name="Liu J."/>
            <person name="Zhou J."/>
            <person name="Wang S."/>
            <person name="Xiang H."/>
        </authorList>
    </citation>
    <scope>NUCLEOTIDE SEQUENCE [LARGE SCALE GENOMIC DNA]</scope>
    <source>
        <strain evidence="8">ATCC 33960 / DSM 4426 / JCM 8911 / NBRC 102182 / NCIMB 2187 / VKM B-1755</strain>
    </source>
</reference>
<protein>
    <submittedName>
        <fullName evidence="7">Site-specific recombinase XerD</fullName>
    </submittedName>
</protein>
<evidence type="ECO:0000259" key="6">
    <source>
        <dbReference type="PROSITE" id="PS51900"/>
    </source>
</evidence>
<dbReference type="InterPro" id="IPR002104">
    <property type="entry name" value="Integrase_catalytic"/>
</dbReference>
<dbReference type="Gene3D" id="1.10.443.10">
    <property type="entry name" value="Intergrase catalytic core"/>
    <property type="match status" value="1"/>
</dbReference>
<evidence type="ECO:0000256" key="4">
    <source>
        <dbReference type="PROSITE-ProRule" id="PRU01248"/>
    </source>
</evidence>
<dbReference type="STRING" id="634497.HAH_1696"/>